<dbReference type="Proteomes" id="UP001140087">
    <property type="component" value="Unassembled WGS sequence"/>
</dbReference>
<keyword evidence="2" id="KW-1185">Reference proteome</keyword>
<protein>
    <submittedName>
        <fullName evidence="1">Uncharacterized protein</fullName>
    </submittedName>
</protein>
<comment type="caution">
    <text evidence="1">The sequence shown here is derived from an EMBL/GenBank/DDBJ whole genome shotgun (WGS) entry which is preliminary data.</text>
</comment>
<name>A0ACC1L9R5_9FUNG</name>
<evidence type="ECO:0000313" key="1">
    <source>
        <dbReference type="EMBL" id="KAJ2803292.1"/>
    </source>
</evidence>
<organism evidence="1 2">
    <name type="scientific">Coemansia helicoidea</name>
    <dbReference type="NCBI Taxonomy" id="1286919"/>
    <lineage>
        <taxon>Eukaryota</taxon>
        <taxon>Fungi</taxon>
        <taxon>Fungi incertae sedis</taxon>
        <taxon>Zoopagomycota</taxon>
        <taxon>Kickxellomycotina</taxon>
        <taxon>Kickxellomycetes</taxon>
        <taxon>Kickxellales</taxon>
        <taxon>Kickxellaceae</taxon>
        <taxon>Coemansia</taxon>
    </lineage>
</organism>
<proteinExistence type="predicted"/>
<sequence>MSTPDLATRQRADSWTETTPGRPAPAAAVNSSRMSILKRASAYSPFGFVRGSSPPKFEYEGAAVPVSLAVDSVQFPSLPSDPSAKHAARAAATPHESLSAPSLQLLGGNQEEDTLDGDDDDDDGGPVASDPVVAAAASRLVPQPRLAQRAESTMSFQSRYSAYEDADDDDASGDSNDGDDDEDDYDIDQETLDIMQVMEQLQLLQ</sequence>
<reference evidence="1" key="1">
    <citation type="submission" date="2022-07" db="EMBL/GenBank/DDBJ databases">
        <title>Phylogenomic reconstructions and comparative analyses of Kickxellomycotina fungi.</title>
        <authorList>
            <person name="Reynolds N.K."/>
            <person name="Stajich J.E."/>
            <person name="Barry K."/>
            <person name="Grigoriev I.V."/>
            <person name="Crous P."/>
            <person name="Smith M.E."/>
        </authorList>
    </citation>
    <scope>NUCLEOTIDE SEQUENCE</scope>
    <source>
        <strain evidence="1">BCRC 34780</strain>
    </source>
</reference>
<accession>A0ACC1L9R5</accession>
<evidence type="ECO:0000313" key="2">
    <source>
        <dbReference type="Proteomes" id="UP001140087"/>
    </source>
</evidence>
<gene>
    <name evidence="1" type="ORF">H4R21_002090</name>
</gene>
<dbReference type="EMBL" id="JANBUN010000499">
    <property type="protein sequence ID" value="KAJ2803292.1"/>
    <property type="molecule type" value="Genomic_DNA"/>
</dbReference>